<protein>
    <submittedName>
        <fullName evidence="1">TetR/AcrR family transcriptional regulator</fullName>
    </submittedName>
</protein>
<keyword evidence="2" id="KW-1185">Reference proteome</keyword>
<reference evidence="1 2" key="1">
    <citation type="journal article" date="2022" name="Int. J. Syst. Evol. Microbiol.">
        <title>Miniphocaeibacter halophilus sp. nov., an ammonium-tolerant acetate-producing bacterium isolated from a biogas system.</title>
        <authorList>
            <person name="Schnurer A."/>
            <person name="Singh A."/>
            <person name="Bi S."/>
            <person name="Qiao W."/>
            <person name="Westerholm M."/>
        </authorList>
    </citation>
    <scope>NUCLEOTIDE SEQUENCE [LARGE SCALE GENOMIC DNA]</scope>
    <source>
        <strain evidence="1 2">AMB_01</strain>
    </source>
</reference>
<dbReference type="Proteomes" id="UP000595814">
    <property type="component" value="Chromosome"/>
</dbReference>
<sequence>MNKEEIIKERNKKIQKKRKIEYFIDAARQIIDNDSIQNITIRKVGELAGYNSATIYKYFDDLNHLKFFAAMTYLNDYIDEIPNYIKDANNSKEIYFKVWDCFIDKSFEIPNIYQALFLAELKKDLELYVKQFYNIFPLDIEKHPSYIQEMLRSNSLNKRSKVLMDKCVEDGLIERENAVIVDDIIISLYENYLGRVYKKQIPADEAKIIVKKYMREIFNRFS</sequence>
<proteinExistence type="predicted"/>
<dbReference type="EMBL" id="CP066744">
    <property type="protein sequence ID" value="QQK07606.1"/>
    <property type="molecule type" value="Genomic_DNA"/>
</dbReference>
<accession>A0AC61MT65</accession>
<evidence type="ECO:0000313" key="1">
    <source>
        <dbReference type="EMBL" id="QQK07606.1"/>
    </source>
</evidence>
<gene>
    <name evidence="1" type="ORF">JFY71_09965</name>
</gene>
<name>A0AC61MT65_9FIRM</name>
<evidence type="ECO:0000313" key="2">
    <source>
        <dbReference type="Proteomes" id="UP000595814"/>
    </source>
</evidence>
<organism evidence="1 2">
    <name type="scientific">Miniphocaeibacter halophilus</name>
    <dbReference type="NCBI Taxonomy" id="2931922"/>
    <lineage>
        <taxon>Bacteria</taxon>
        <taxon>Bacillati</taxon>
        <taxon>Bacillota</taxon>
        <taxon>Tissierellia</taxon>
        <taxon>Tissierellales</taxon>
        <taxon>Peptoniphilaceae</taxon>
        <taxon>Miniphocaeibacter</taxon>
    </lineage>
</organism>